<reference evidence="3 4" key="1">
    <citation type="submission" date="2016-10" db="EMBL/GenBank/DDBJ databases">
        <authorList>
            <person name="de Groot N.N."/>
        </authorList>
    </citation>
    <scope>NUCLEOTIDE SEQUENCE [LARGE SCALE GENOMIC DNA]</scope>
    <source>
        <strain evidence="3 4">DSM 25383</strain>
    </source>
</reference>
<dbReference type="AlphaFoldDB" id="A0A1H4E2C1"/>
<dbReference type="InterPro" id="IPR025665">
    <property type="entry name" value="Beta-barrel_OMP_2"/>
</dbReference>
<protein>
    <submittedName>
        <fullName evidence="3">Outer membrane insertion C-terminal signal</fullName>
    </submittedName>
</protein>
<dbReference type="Proteomes" id="UP000183253">
    <property type="component" value="Unassembled WGS sequence"/>
</dbReference>
<feature type="signal peptide" evidence="1">
    <location>
        <begin position="1"/>
        <end position="19"/>
    </location>
</feature>
<dbReference type="EMBL" id="FNRI01000006">
    <property type="protein sequence ID" value="SEA78967.1"/>
    <property type="molecule type" value="Genomic_DNA"/>
</dbReference>
<evidence type="ECO:0000256" key="1">
    <source>
        <dbReference type="SAM" id="SignalP"/>
    </source>
</evidence>
<evidence type="ECO:0000259" key="2">
    <source>
        <dbReference type="Pfam" id="PF13568"/>
    </source>
</evidence>
<evidence type="ECO:0000313" key="3">
    <source>
        <dbReference type="EMBL" id="SEA78967.1"/>
    </source>
</evidence>
<accession>A0A1H4E2C1</accession>
<evidence type="ECO:0000313" key="4">
    <source>
        <dbReference type="Proteomes" id="UP000183253"/>
    </source>
</evidence>
<keyword evidence="1" id="KW-0732">Signal</keyword>
<dbReference type="OrthoDB" id="1429208at2"/>
<feature type="domain" description="Outer membrane protein beta-barrel" evidence="2">
    <location>
        <begin position="29"/>
        <end position="163"/>
    </location>
</feature>
<proteinExistence type="predicted"/>
<dbReference type="Pfam" id="PF13568">
    <property type="entry name" value="OMP_b-brl_2"/>
    <property type="match status" value="1"/>
</dbReference>
<gene>
    <name evidence="3" type="ORF">SAMN05444145_106146</name>
</gene>
<keyword evidence="4" id="KW-1185">Reference proteome</keyword>
<organism evidence="3 4">
    <name type="scientific">Alistipes timonensis JC136</name>
    <dbReference type="NCBI Taxonomy" id="1033731"/>
    <lineage>
        <taxon>Bacteria</taxon>
        <taxon>Pseudomonadati</taxon>
        <taxon>Bacteroidota</taxon>
        <taxon>Bacteroidia</taxon>
        <taxon>Bacteroidales</taxon>
        <taxon>Rikenellaceae</taxon>
        <taxon>Alistipes</taxon>
    </lineage>
</organism>
<sequence length="182" mass="19645">MKKLLITASLLLASLGASAQFHADLRVGATASSIGDQHLKIGIRAGAGVEYLFTERWGLRSGLFFSMKGATTSNNVFNYDADKATRLSCLDLPVEALVSFRLSQRSRLALHGGPYVSCMLHASVPDGAGFDVRRWEIGAGFGADFIISHFVIGPEVQYGLTRLTKPGSGHNTTYSLTLGYRF</sequence>
<feature type="chain" id="PRO_5010158312" evidence="1">
    <location>
        <begin position="20"/>
        <end position="182"/>
    </location>
</feature>
<name>A0A1H4E2C1_9BACT</name>
<dbReference type="STRING" id="1033731.SAMN05444145_106146"/>
<dbReference type="RefSeq" id="WP_010266531.1">
    <property type="nucleotide sequence ID" value="NZ_CAEG01000021.1"/>
</dbReference>